<evidence type="ECO:0000256" key="5">
    <source>
        <dbReference type="ARBA" id="ARBA00022989"/>
    </source>
</evidence>
<gene>
    <name evidence="10 11" type="primary">plsY</name>
    <name evidence="11" type="ORF">HKN21_01325</name>
</gene>
<dbReference type="PANTHER" id="PTHR30309:SF0">
    <property type="entry name" value="GLYCEROL-3-PHOSPHATE ACYLTRANSFERASE-RELATED"/>
    <property type="match status" value="1"/>
</dbReference>
<comment type="subunit">
    <text evidence="10">Probably interacts with PlsX.</text>
</comment>
<dbReference type="PANTHER" id="PTHR30309">
    <property type="entry name" value="INNER MEMBRANE PROTEIN YGIH"/>
    <property type="match status" value="1"/>
</dbReference>
<keyword evidence="7 10" id="KW-0472">Membrane</keyword>
<protein>
    <recommendedName>
        <fullName evidence="10">Glycerol-3-phosphate acyltransferase</fullName>
    </recommendedName>
    <alternativeName>
        <fullName evidence="10">Acyl-PO4 G3P acyltransferase</fullName>
    </alternativeName>
    <alternativeName>
        <fullName evidence="10">Acyl-phosphate--glycerol-3-phosphate acyltransferase</fullName>
    </alternativeName>
    <alternativeName>
        <fullName evidence="10">G3P acyltransferase</fullName>
        <shortName evidence="10">GPAT</shortName>
        <ecNumber evidence="10">2.3.1.275</ecNumber>
    </alternativeName>
    <alternativeName>
        <fullName evidence="10">Lysophosphatidic acid synthase</fullName>
        <shortName evidence="10">LPA synthase</shortName>
    </alternativeName>
</protein>
<evidence type="ECO:0000256" key="7">
    <source>
        <dbReference type="ARBA" id="ARBA00023136"/>
    </source>
</evidence>
<dbReference type="InterPro" id="IPR003811">
    <property type="entry name" value="G3P_acylTferase_PlsY"/>
</dbReference>
<evidence type="ECO:0000313" key="12">
    <source>
        <dbReference type="Proteomes" id="UP000547674"/>
    </source>
</evidence>
<feature type="transmembrane region" description="Helical" evidence="10">
    <location>
        <begin position="107"/>
        <end position="131"/>
    </location>
</feature>
<evidence type="ECO:0000256" key="3">
    <source>
        <dbReference type="ARBA" id="ARBA00022679"/>
    </source>
</evidence>
<dbReference type="UniPathway" id="UPA00085"/>
<reference evidence="11 12" key="1">
    <citation type="submission" date="2020-03" db="EMBL/GenBank/DDBJ databases">
        <title>Metabolic flexibility allows generalist bacteria to become dominant in a frequently disturbed ecosystem.</title>
        <authorList>
            <person name="Chen Y.-J."/>
            <person name="Leung P.M."/>
            <person name="Bay S.K."/>
            <person name="Hugenholtz P."/>
            <person name="Kessler A.J."/>
            <person name="Shelley G."/>
            <person name="Waite D.W."/>
            <person name="Cook P.L."/>
            <person name="Greening C."/>
        </authorList>
    </citation>
    <scope>NUCLEOTIDE SEQUENCE [LARGE SCALE GENOMIC DNA]</scope>
    <source>
        <strain evidence="11">SS_bin_28</strain>
    </source>
</reference>
<keyword evidence="1 10" id="KW-1003">Cell membrane</keyword>
<evidence type="ECO:0000256" key="9">
    <source>
        <dbReference type="ARBA" id="ARBA00023264"/>
    </source>
</evidence>
<evidence type="ECO:0000256" key="6">
    <source>
        <dbReference type="ARBA" id="ARBA00023098"/>
    </source>
</evidence>
<sequence length="209" mass="22018">MMFLWLALAFVLGAIPWSLWVSRLRGVDLRAQGSGNLGATNVYRVMGFKVGLLVLLLDVGKGVLAVVLARQFAPGALAGWLPMFAGMLAVIGHVFTPFAGFKGGKGVATGLGIMIGLAPQVALCGFGVWVGTLLLGGWVSLASGLGALMVPISTVLLQSEMGERYASVLLVGVSMSLLILIRHRANWMRLAQGKEKAIWDKPSATKGTK</sequence>
<keyword evidence="5 10" id="KW-1133">Transmembrane helix</keyword>
<name>A0A7Y2H174_UNCEI</name>
<comment type="function">
    <text evidence="10">Catalyzes the transfer of an acyl group from acyl-phosphate (acyl-PO(4)) to glycerol-3-phosphate (G3P) to form lysophosphatidic acid (LPA). This enzyme utilizes acyl-phosphate as fatty acyl donor, but not acyl-CoA or acyl-ACP.</text>
</comment>
<comment type="catalytic activity">
    <reaction evidence="10">
        <text>an acyl phosphate + sn-glycerol 3-phosphate = a 1-acyl-sn-glycero-3-phosphate + phosphate</text>
        <dbReference type="Rhea" id="RHEA:34075"/>
        <dbReference type="ChEBI" id="CHEBI:43474"/>
        <dbReference type="ChEBI" id="CHEBI:57597"/>
        <dbReference type="ChEBI" id="CHEBI:57970"/>
        <dbReference type="ChEBI" id="CHEBI:59918"/>
        <dbReference type="EC" id="2.3.1.275"/>
    </reaction>
</comment>
<dbReference type="AlphaFoldDB" id="A0A7Y2H174"/>
<keyword evidence="9 10" id="KW-1208">Phospholipid metabolism</keyword>
<comment type="caution">
    <text evidence="11">The sequence shown here is derived from an EMBL/GenBank/DDBJ whole genome shotgun (WGS) entry which is preliminary data.</text>
</comment>
<feature type="transmembrane region" description="Helical" evidence="10">
    <location>
        <begin position="164"/>
        <end position="181"/>
    </location>
</feature>
<evidence type="ECO:0000256" key="8">
    <source>
        <dbReference type="ARBA" id="ARBA00023209"/>
    </source>
</evidence>
<dbReference type="Proteomes" id="UP000547674">
    <property type="component" value="Unassembled WGS sequence"/>
</dbReference>
<keyword evidence="3 10" id="KW-0808">Transferase</keyword>
<organism evidence="11 12">
    <name type="scientific">Eiseniibacteriota bacterium</name>
    <dbReference type="NCBI Taxonomy" id="2212470"/>
    <lineage>
        <taxon>Bacteria</taxon>
        <taxon>Candidatus Eiseniibacteriota</taxon>
    </lineage>
</organism>
<dbReference type="EMBL" id="JABDJR010000046">
    <property type="protein sequence ID" value="NNF05378.1"/>
    <property type="molecule type" value="Genomic_DNA"/>
</dbReference>
<dbReference type="NCBIfam" id="TIGR00023">
    <property type="entry name" value="glycerol-3-phosphate 1-O-acyltransferase PlsY"/>
    <property type="match status" value="1"/>
</dbReference>
<keyword evidence="8 10" id="KW-0594">Phospholipid biosynthesis</keyword>
<evidence type="ECO:0000256" key="2">
    <source>
        <dbReference type="ARBA" id="ARBA00022516"/>
    </source>
</evidence>
<keyword evidence="2 10" id="KW-0444">Lipid biosynthesis</keyword>
<dbReference type="GO" id="GO:0043772">
    <property type="term" value="F:acyl-phosphate glycerol-3-phosphate acyltransferase activity"/>
    <property type="evidence" value="ECO:0007669"/>
    <property type="project" value="UniProtKB-UniRule"/>
</dbReference>
<feature type="transmembrane region" description="Helical" evidence="10">
    <location>
        <begin position="76"/>
        <end position="95"/>
    </location>
</feature>
<accession>A0A7Y2H174</accession>
<dbReference type="GO" id="GO:0008654">
    <property type="term" value="P:phospholipid biosynthetic process"/>
    <property type="evidence" value="ECO:0007669"/>
    <property type="project" value="UniProtKB-UniRule"/>
</dbReference>
<proteinExistence type="inferred from homology"/>
<evidence type="ECO:0000256" key="10">
    <source>
        <dbReference type="HAMAP-Rule" id="MF_01043"/>
    </source>
</evidence>
<keyword evidence="6 10" id="KW-0443">Lipid metabolism</keyword>
<dbReference type="HAMAP" id="MF_01043">
    <property type="entry name" value="PlsY"/>
    <property type="match status" value="1"/>
</dbReference>
<dbReference type="GO" id="GO:0005886">
    <property type="term" value="C:plasma membrane"/>
    <property type="evidence" value="ECO:0007669"/>
    <property type="project" value="UniProtKB-SubCell"/>
</dbReference>
<feature type="transmembrane region" description="Helical" evidence="10">
    <location>
        <begin position="138"/>
        <end position="158"/>
    </location>
</feature>
<dbReference type="Pfam" id="PF02660">
    <property type="entry name" value="G3P_acyltransf"/>
    <property type="match status" value="1"/>
</dbReference>
<dbReference type="EC" id="2.3.1.275" evidence="10"/>
<evidence type="ECO:0000256" key="1">
    <source>
        <dbReference type="ARBA" id="ARBA00022475"/>
    </source>
</evidence>
<dbReference type="SMART" id="SM01207">
    <property type="entry name" value="G3P_acyltransf"/>
    <property type="match status" value="1"/>
</dbReference>
<evidence type="ECO:0000256" key="4">
    <source>
        <dbReference type="ARBA" id="ARBA00022692"/>
    </source>
</evidence>
<comment type="similarity">
    <text evidence="10">Belongs to the PlsY family.</text>
</comment>
<keyword evidence="11" id="KW-0012">Acyltransferase</keyword>
<feature type="transmembrane region" description="Helical" evidence="10">
    <location>
        <begin position="50"/>
        <end position="69"/>
    </location>
</feature>
<comment type="pathway">
    <text evidence="10">Lipid metabolism; phospholipid metabolism.</text>
</comment>
<evidence type="ECO:0000313" key="11">
    <source>
        <dbReference type="EMBL" id="NNF05378.1"/>
    </source>
</evidence>
<comment type="subcellular location">
    <subcellularLocation>
        <location evidence="10">Cell membrane</location>
        <topology evidence="10">Multi-pass membrane protein</topology>
    </subcellularLocation>
</comment>
<keyword evidence="4 10" id="KW-0812">Transmembrane</keyword>